<sequence>MAISWLCCLKFHMGRYGTDKFVKHWKIAHRTNLQFLKRGTIPFPEVLASSDMNSHQISHRGGKDLVKHYEVGQIWEPRDVPQKLEMKFWDEKTFSCYGLRMEDAVLNIVAHRLPRAERNEGAINWVYEYECSCSSLQNVSNMERVAGLSFVWVQLLKPKASLIA</sequence>
<evidence type="ECO:0000313" key="2">
    <source>
        <dbReference type="Proteomes" id="UP000799118"/>
    </source>
</evidence>
<dbReference type="EMBL" id="ML769652">
    <property type="protein sequence ID" value="KAE9390594.1"/>
    <property type="molecule type" value="Genomic_DNA"/>
</dbReference>
<reference evidence="1" key="1">
    <citation type="journal article" date="2019" name="Environ. Microbiol.">
        <title>Fungal ecological strategies reflected in gene transcription - a case study of two litter decomposers.</title>
        <authorList>
            <person name="Barbi F."/>
            <person name="Kohler A."/>
            <person name="Barry K."/>
            <person name="Baskaran P."/>
            <person name="Daum C."/>
            <person name="Fauchery L."/>
            <person name="Ihrmark K."/>
            <person name="Kuo A."/>
            <person name="LaButti K."/>
            <person name="Lipzen A."/>
            <person name="Morin E."/>
            <person name="Grigoriev I.V."/>
            <person name="Henrissat B."/>
            <person name="Lindahl B."/>
            <person name="Martin F."/>
        </authorList>
    </citation>
    <scope>NUCLEOTIDE SEQUENCE</scope>
    <source>
        <strain evidence="1">JB14</strain>
    </source>
</reference>
<keyword evidence="2" id="KW-1185">Reference proteome</keyword>
<dbReference type="AlphaFoldDB" id="A0A6A4GZP5"/>
<name>A0A6A4GZP5_9AGAR</name>
<dbReference type="Proteomes" id="UP000799118">
    <property type="component" value="Unassembled WGS sequence"/>
</dbReference>
<organism evidence="1 2">
    <name type="scientific">Gymnopus androsaceus JB14</name>
    <dbReference type="NCBI Taxonomy" id="1447944"/>
    <lineage>
        <taxon>Eukaryota</taxon>
        <taxon>Fungi</taxon>
        <taxon>Dikarya</taxon>
        <taxon>Basidiomycota</taxon>
        <taxon>Agaricomycotina</taxon>
        <taxon>Agaricomycetes</taxon>
        <taxon>Agaricomycetidae</taxon>
        <taxon>Agaricales</taxon>
        <taxon>Marasmiineae</taxon>
        <taxon>Omphalotaceae</taxon>
        <taxon>Gymnopus</taxon>
    </lineage>
</organism>
<protein>
    <submittedName>
        <fullName evidence="1">Uncharacterized protein</fullName>
    </submittedName>
</protein>
<proteinExistence type="predicted"/>
<gene>
    <name evidence="1" type="ORF">BT96DRAFT_945990</name>
</gene>
<accession>A0A6A4GZP5</accession>
<evidence type="ECO:0000313" key="1">
    <source>
        <dbReference type="EMBL" id="KAE9390594.1"/>
    </source>
</evidence>